<evidence type="ECO:0000256" key="1">
    <source>
        <dbReference type="SAM" id="MobiDB-lite"/>
    </source>
</evidence>
<accession>W4LGX2</accession>
<comment type="caution">
    <text evidence="2">The sequence shown here is derived from an EMBL/GenBank/DDBJ whole genome shotgun (WGS) entry which is preliminary data.</text>
</comment>
<gene>
    <name evidence="2" type="ORF">ETSY1_23440</name>
</gene>
<dbReference type="HOGENOM" id="CLU_1529852_0_0_7"/>
<keyword evidence="3" id="KW-1185">Reference proteome</keyword>
<feature type="compositionally biased region" description="Acidic residues" evidence="1">
    <location>
        <begin position="160"/>
        <end position="175"/>
    </location>
</feature>
<dbReference type="AlphaFoldDB" id="W4LGX2"/>
<feature type="region of interest" description="Disordered" evidence="1">
    <location>
        <begin position="154"/>
        <end position="175"/>
    </location>
</feature>
<dbReference type="EMBL" id="AZHW01000688">
    <property type="protein sequence ID" value="ETW97242.1"/>
    <property type="molecule type" value="Genomic_DNA"/>
</dbReference>
<proteinExistence type="predicted"/>
<organism evidence="2 3">
    <name type="scientific">Entotheonella factor</name>
    <dbReference type="NCBI Taxonomy" id="1429438"/>
    <lineage>
        <taxon>Bacteria</taxon>
        <taxon>Pseudomonadati</taxon>
        <taxon>Nitrospinota/Tectimicrobiota group</taxon>
        <taxon>Candidatus Tectimicrobiota</taxon>
        <taxon>Candidatus Entotheonellia</taxon>
        <taxon>Candidatus Entotheonellales</taxon>
        <taxon>Candidatus Entotheonellaceae</taxon>
        <taxon>Candidatus Entotheonella</taxon>
    </lineage>
</organism>
<sequence length="175" mass="19607">MTIIKPPSPAPPKGLTRGNIAPLRLSIATTDGADPPANDTSPARLPFQPRSYKAYECCKQEDAPLLGFRLLRPNENGFMIFYSDLISSEISNTVIHLETPRRDFILRGANLDNPDFFKALHRGQIERITQWDHSRVPVTDGRMCIREIERVEKHAKEGDTETPLEAGEDDVDIGV</sequence>
<protein>
    <submittedName>
        <fullName evidence="2">Uncharacterized protein</fullName>
    </submittedName>
</protein>
<evidence type="ECO:0000313" key="2">
    <source>
        <dbReference type="EMBL" id="ETW97242.1"/>
    </source>
</evidence>
<name>W4LGX2_ENTF1</name>
<dbReference type="Proteomes" id="UP000019141">
    <property type="component" value="Unassembled WGS sequence"/>
</dbReference>
<reference evidence="2 3" key="1">
    <citation type="journal article" date="2014" name="Nature">
        <title>An environmental bacterial taxon with a large and distinct metabolic repertoire.</title>
        <authorList>
            <person name="Wilson M.C."/>
            <person name="Mori T."/>
            <person name="Ruckert C."/>
            <person name="Uria A.R."/>
            <person name="Helf M.J."/>
            <person name="Takada K."/>
            <person name="Gernert C."/>
            <person name="Steffens U.A."/>
            <person name="Heycke N."/>
            <person name="Schmitt S."/>
            <person name="Rinke C."/>
            <person name="Helfrich E.J."/>
            <person name="Brachmann A.O."/>
            <person name="Gurgui C."/>
            <person name="Wakimoto T."/>
            <person name="Kracht M."/>
            <person name="Crusemann M."/>
            <person name="Hentschel U."/>
            <person name="Abe I."/>
            <person name="Matsunaga S."/>
            <person name="Kalinowski J."/>
            <person name="Takeyama H."/>
            <person name="Piel J."/>
        </authorList>
    </citation>
    <scope>NUCLEOTIDE SEQUENCE [LARGE SCALE GENOMIC DNA]</scope>
    <source>
        <strain evidence="3">TSY1</strain>
    </source>
</reference>
<evidence type="ECO:0000313" key="3">
    <source>
        <dbReference type="Proteomes" id="UP000019141"/>
    </source>
</evidence>